<keyword evidence="11" id="KW-1185">Reference proteome</keyword>
<dbReference type="InterPro" id="IPR050250">
    <property type="entry name" value="Macrolide_Exporter_MacB"/>
</dbReference>
<evidence type="ECO:0000256" key="3">
    <source>
        <dbReference type="ARBA" id="ARBA00022692"/>
    </source>
</evidence>
<feature type="transmembrane region" description="Helical" evidence="7">
    <location>
        <begin position="395"/>
        <end position="415"/>
    </location>
</feature>
<feature type="domain" description="MacB-like periplasmic core" evidence="9">
    <location>
        <begin position="22"/>
        <end position="273"/>
    </location>
</feature>
<feature type="domain" description="ABC3 transporter permease C-terminal" evidence="8">
    <location>
        <begin position="312"/>
        <end position="421"/>
    </location>
</feature>
<sequence>MPLSENVRLALGSLRANKLRALLTMLGIIIGIGAVIAIITVGDSLSGSVEQEMASLGARDVTVSVTQKDDPFANVNFDELDAGEQDALFENFEYRSPEPSDLLTGEMLEDYREKFADQLKALVVREELGSITATNGRFKAEGQLLGVSPDQAVQAKLQLLAGRFLTDRDGADGRAVAVVSDRFVTQYFGSRAKPADALGKSFRTDVNGIPLRLYIVGVYQHKQEGRSKPTSTEVYMPVDSGVRLLQRTPGYQTLTLQTKDGVESKPFMERTRAYFGSYYARNPYFTVSVSSLEEAVKSMDKVMQNMKLGISAIAAISLLVGGIGVMNIMMVSVTERTREIGVRMALGAKSRVILLQFIVEAVIICLIGGLIGVVLGVAVGSAGAVVMNYPVRPSVPAAVVAVAFSMAIGVFFGYYPARRAALLDPIEALRYE</sequence>
<comment type="subcellular location">
    <subcellularLocation>
        <location evidence="1">Cell membrane</location>
        <topology evidence="1">Multi-pass membrane protein</topology>
    </subcellularLocation>
</comment>
<keyword evidence="4 7" id="KW-1133">Transmembrane helix</keyword>
<dbReference type="InterPro" id="IPR025857">
    <property type="entry name" value="MacB_PCD"/>
</dbReference>
<keyword evidence="2" id="KW-1003">Cell membrane</keyword>
<evidence type="ECO:0000256" key="5">
    <source>
        <dbReference type="ARBA" id="ARBA00023136"/>
    </source>
</evidence>
<evidence type="ECO:0000256" key="6">
    <source>
        <dbReference type="ARBA" id="ARBA00038076"/>
    </source>
</evidence>
<evidence type="ECO:0000256" key="1">
    <source>
        <dbReference type="ARBA" id="ARBA00004651"/>
    </source>
</evidence>
<feature type="transmembrane region" description="Helical" evidence="7">
    <location>
        <begin position="21"/>
        <end position="42"/>
    </location>
</feature>
<accession>A0ABV1GFE4</accession>
<dbReference type="PANTHER" id="PTHR30572:SF4">
    <property type="entry name" value="ABC TRANSPORTER PERMEASE YTRF"/>
    <property type="match status" value="1"/>
</dbReference>
<dbReference type="Pfam" id="PF12704">
    <property type="entry name" value="MacB_PCD"/>
    <property type="match status" value="1"/>
</dbReference>
<dbReference type="PANTHER" id="PTHR30572">
    <property type="entry name" value="MEMBRANE COMPONENT OF TRANSPORTER-RELATED"/>
    <property type="match status" value="1"/>
</dbReference>
<protein>
    <submittedName>
        <fullName evidence="10">ABC transporter permease</fullName>
    </submittedName>
</protein>
<dbReference type="Pfam" id="PF02687">
    <property type="entry name" value="FtsX"/>
    <property type="match status" value="1"/>
</dbReference>
<dbReference type="Proteomes" id="UP001477672">
    <property type="component" value="Unassembled WGS sequence"/>
</dbReference>
<dbReference type="EMBL" id="JBBMFA010000090">
    <property type="protein sequence ID" value="MEQ2520418.1"/>
    <property type="molecule type" value="Genomic_DNA"/>
</dbReference>
<evidence type="ECO:0000256" key="7">
    <source>
        <dbReference type="SAM" id="Phobius"/>
    </source>
</evidence>
<organism evidence="10 11">
    <name type="scientific">Ruthenibacterium intestinale</name>
    <dbReference type="NCBI Taxonomy" id="3133163"/>
    <lineage>
        <taxon>Bacteria</taxon>
        <taxon>Bacillati</taxon>
        <taxon>Bacillota</taxon>
        <taxon>Clostridia</taxon>
        <taxon>Eubacteriales</taxon>
        <taxon>Oscillospiraceae</taxon>
        <taxon>Ruthenibacterium</taxon>
    </lineage>
</organism>
<evidence type="ECO:0000259" key="9">
    <source>
        <dbReference type="Pfam" id="PF12704"/>
    </source>
</evidence>
<evidence type="ECO:0000256" key="4">
    <source>
        <dbReference type="ARBA" id="ARBA00022989"/>
    </source>
</evidence>
<evidence type="ECO:0000259" key="8">
    <source>
        <dbReference type="Pfam" id="PF02687"/>
    </source>
</evidence>
<dbReference type="InterPro" id="IPR003838">
    <property type="entry name" value="ABC3_permease_C"/>
</dbReference>
<evidence type="ECO:0000256" key="2">
    <source>
        <dbReference type="ARBA" id="ARBA00022475"/>
    </source>
</evidence>
<evidence type="ECO:0000313" key="11">
    <source>
        <dbReference type="Proteomes" id="UP001477672"/>
    </source>
</evidence>
<keyword evidence="5 7" id="KW-0472">Membrane</keyword>
<evidence type="ECO:0000313" key="10">
    <source>
        <dbReference type="EMBL" id="MEQ2520418.1"/>
    </source>
</evidence>
<proteinExistence type="inferred from homology"/>
<feature type="transmembrane region" description="Helical" evidence="7">
    <location>
        <begin position="352"/>
        <end position="375"/>
    </location>
</feature>
<reference evidence="10 11" key="1">
    <citation type="submission" date="2024-03" db="EMBL/GenBank/DDBJ databases">
        <title>Human intestinal bacterial collection.</title>
        <authorList>
            <person name="Pauvert C."/>
            <person name="Hitch T.C.A."/>
            <person name="Clavel T."/>
        </authorList>
    </citation>
    <scope>NUCLEOTIDE SEQUENCE [LARGE SCALE GENOMIC DNA]</scope>
    <source>
        <strain evidence="10 11">CLA-JM-H11</strain>
    </source>
</reference>
<keyword evidence="3 7" id="KW-0812">Transmembrane</keyword>
<dbReference type="RefSeq" id="WP_349215957.1">
    <property type="nucleotide sequence ID" value="NZ_JBBMFA010000090.1"/>
</dbReference>
<feature type="transmembrane region" description="Helical" evidence="7">
    <location>
        <begin position="308"/>
        <end position="331"/>
    </location>
</feature>
<name>A0ABV1GFE4_9FIRM</name>
<comment type="caution">
    <text evidence="10">The sequence shown here is derived from an EMBL/GenBank/DDBJ whole genome shotgun (WGS) entry which is preliminary data.</text>
</comment>
<comment type="similarity">
    <text evidence="6">Belongs to the ABC-4 integral membrane protein family.</text>
</comment>
<gene>
    <name evidence="10" type="ORF">WMO24_08235</name>
</gene>